<keyword evidence="4 9" id="KW-0418">Kinase</keyword>
<dbReference type="InterPro" id="IPR033690">
    <property type="entry name" value="Adenylat_kinase_CS"/>
</dbReference>
<feature type="binding site" evidence="9">
    <location>
        <begin position="160"/>
        <end position="163"/>
    </location>
    <ligand>
        <name>a ribonucleoside 5'-phosphate</name>
        <dbReference type="ChEBI" id="CHEBI:58043"/>
    </ligand>
</feature>
<keyword evidence="2 9" id="KW-0808">Transferase</keyword>
<accession>A0A0D1DTS3</accession>
<dbReference type="OrthoDB" id="442176at2759"/>
<dbReference type="PROSITE" id="PS00113">
    <property type="entry name" value="ADENYLATE_KINASE"/>
    <property type="match status" value="1"/>
</dbReference>
<dbReference type="RefSeq" id="XP_011390807.1">
    <property type="nucleotide sequence ID" value="XM_011392505.1"/>
</dbReference>
<organism evidence="10 11">
    <name type="scientific">Mycosarcoma maydis</name>
    <name type="common">Corn smut fungus</name>
    <name type="synonym">Ustilago maydis</name>
    <dbReference type="NCBI Taxonomy" id="5270"/>
    <lineage>
        <taxon>Eukaryota</taxon>
        <taxon>Fungi</taxon>
        <taxon>Dikarya</taxon>
        <taxon>Basidiomycota</taxon>
        <taxon>Ustilaginomycotina</taxon>
        <taxon>Ustilaginomycetes</taxon>
        <taxon>Ustilaginales</taxon>
        <taxon>Ustilaginaceae</taxon>
        <taxon>Mycosarcoma</taxon>
    </lineage>
</organism>
<feature type="binding site" evidence="9">
    <location>
        <position position="243"/>
    </location>
    <ligand>
        <name>ATP</name>
        <dbReference type="ChEBI" id="CHEBI:30616"/>
    </ligand>
</feature>
<dbReference type="KEGG" id="uma:UMAG_11125"/>
<evidence type="ECO:0000256" key="3">
    <source>
        <dbReference type="ARBA" id="ARBA00022741"/>
    </source>
</evidence>
<keyword evidence="1 9" id="KW-0963">Cytoplasm</keyword>
<keyword evidence="11" id="KW-1185">Reference proteome</keyword>
<name>A0A0D1DTS3_MYCMD</name>
<dbReference type="SUPFAM" id="SSF52540">
    <property type="entry name" value="P-loop containing nucleoside triphosphate hydrolases"/>
    <property type="match status" value="1"/>
</dbReference>
<comment type="similarity">
    <text evidence="9">Belongs to the adenylate kinase family. UMP-CMP kinase subfamily.</text>
</comment>
<feature type="region of interest" description="NMPbind" evidence="9">
    <location>
        <begin position="82"/>
        <end position="112"/>
    </location>
</feature>
<gene>
    <name evidence="10" type="ORF">UMAG_11125</name>
</gene>
<dbReference type="VEuPathDB" id="FungiDB:UMAG_11125"/>
<keyword evidence="3 9" id="KW-0547">Nucleotide-binding</keyword>
<dbReference type="Pfam" id="PF00406">
    <property type="entry name" value="ADK"/>
    <property type="match status" value="2"/>
</dbReference>
<protein>
    <recommendedName>
        <fullName evidence="9">Uridylate kinase</fullName>
        <shortName evidence="9">UK</shortName>
        <ecNumber evidence="9">2.7.4.14</ecNumber>
    </recommendedName>
    <alternativeName>
        <fullName evidence="9">ATP:UMP phosphotransferase</fullName>
    </alternativeName>
    <alternativeName>
        <fullName evidence="9">Deoxycytidylate kinase</fullName>
        <shortName evidence="9">CK</shortName>
        <shortName evidence="9">dCMP kinase</shortName>
    </alternativeName>
    <alternativeName>
        <fullName evidence="9">Uridine monophosphate kinase</fullName>
        <shortName evidence="9">UMP kinase</shortName>
        <shortName evidence="9">UMPK</shortName>
    </alternativeName>
</protein>
<dbReference type="Proteomes" id="UP000000561">
    <property type="component" value="Chromosome 12"/>
</dbReference>
<dbReference type="InterPro" id="IPR027417">
    <property type="entry name" value="P-loop_NTPase"/>
</dbReference>
<evidence type="ECO:0000256" key="5">
    <source>
        <dbReference type="ARBA" id="ARBA00022840"/>
    </source>
</evidence>
<evidence type="ECO:0000256" key="2">
    <source>
        <dbReference type="ARBA" id="ARBA00022679"/>
    </source>
</evidence>
<dbReference type="CDD" id="cd01428">
    <property type="entry name" value="ADK"/>
    <property type="match status" value="1"/>
</dbReference>
<dbReference type="GO" id="GO:0006207">
    <property type="term" value="P:'de novo' pyrimidine nucleobase biosynthetic process"/>
    <property type="evidence" value="ECO:0007669"/>
    <property type="project" value="InterPro"/>
</dbReference>
<evidence type="ECO:0000256" key="9">
    <source>
        <dbReference type="HAMAP-Rule" id="MF_03172"/>
    </source>
</evidence>
<dbReference type="STRING" id="237631.A0A0D1DTS3"/>
<keyword evidence="7 9" id="KW-0539">Nucleus</keyword>
<dbReference type="GO" id="GO:0005737">
    <property type="term" value="C:cytoplasm"/>
    <property type="evidence" value="ECO:0000318"/>
    <property type="project" value="GO_Central"/>
</dbReference>
<dbReference type="HAMAP" id="MF_03172">
    <property type="entry name" value="Adenylate_kinase_UMP_CMP_kin"/>
    <property type="match status" value="1"/>
</dbReference>
<dbReference type="GO" id="GO:0006225">
    <property type="term" value="P:UDP biosynthetic process"/>
    <property type="evidence" value="ECO:0000318"/>
    <property type="project" value="GO_Central"/>
</dbReference>
<feature type="binding site" evidence="9">
    <location>
        <position position="215"/>
    </location>
    <ligand>
        <name>a ribonucleoside 5'-phosphate</name>
        <dbReference type="ChEBI" id="CHEBI:58043"/>
    </ligand>
</feature>
<feature type="binding site" evidence="9">
    <location>
        <begin position="62"/>
        <end position="67"/>
    </location>
    <ligand>
        <name>ATP</name>
        <dbReference type="ChEBI" id="CHEBI:30616"/>
    </ligand>
</feature>
<dbReference type="GeneID" id="23567046"/>
<comment type="subcellular location">
    <subcellularLocation>
        <location evidence="9">Cytoplasm</location>
    </subcellularLocation>
    <subcellularLocation>
        <location evidence="9">Nucleus</location>
    </subcellularLocation>
    <text evidence="9">Predominantly cytoplasmic.</text>
</comment>
<dbReference type="InterPro" id="IPR000850">
    <property type="entry name" value="Adenylat/UMP-CMP_kin"/>
</dbReference>
<evidence type="ECO:0000256" key="4">
    <source>
        <dbReference type="ARBA" id="ARBA00022777"/>
    </source>
</evidence>
<keyword evidence="5 9" id="KW-0067">ATP-binding</keyword>
<comment type="cofactor">
    <cofactor evidence="9">
        <name>Mg(2+)</name>
        <dbReference type="ChEBI" id="CHEBI:18420"/>
    </cofactor>
    <text evidence="9">Binds 1 Mg(2+) ion per monomer.</text>
</comment>
<dbReference type="Gene3D" id="3.40.50.300">
    <property type="entry name" value="P-loop containing nucleotide triphosphate hydrolases"/>
    <property type="match status" value="1"/>
</dbReference>
<dbReference type="HAMAP" id="MF_00235">
    <property type="entry name" value="Adenylate_kinase_Adk"/>
    <property type="match status" value="1"/>
</dbReference>
<feature type="region of interest" description="LID" evidence="9">
    <location>
        <begin position="197"/>
        <end position="207"/>
    </location>
</feature>
<comment type="function">
    <text evidence="9">Catalyzes the phosphorylation of pyrimidine nucleoside monophosphates at the expense of ATP. Plays an important role in de novo pyrimidine nucleotide biosynthesis. Has preference for UMP and dUMP as phosphate acceptors, but can also use CMP, dCMP and AMP.</text>
</comment>
<dbReference type="eggNOG" id="KOG3079">
    <property type="taxonomic scope" value="Eukaryota"/>
</dbReference>
<dbReference type="EC" id="2.7.4.14" evidence="9"/>
<dbReference type="GO" id="GO:0005634">
    <property type="term" value="C:nucleus"/>
    <property type="evidence" value="ECO:0000318"/>
    <property type="project" value="GO_Central"/>
</dbReference>
<comment type="subunit">
    <text evidence="9">Monomer.</text>
</comment>
<dbReference type="InterPro" id="IPR006266">
    <property type="entry name" value="UMP_CMP_kinase"/>
</dbReference>
<proteinExistence type="inferred from homology"/>
<dbReference type="EMBL" id="CM003151">
    <property type="protein sequence ID" value="KIS67694.1"/>
    <property type="molecule type" value="Genomic_DNA"/>
</dbReference>
<sequence length="265" mass="29225">MGLFDKLKHKKHEPVEAAPAPAAHIASAPAADAETGAGAVEKDTPRFDSSKVTVVFVLGGPGAGKGTQCARLVQDYGFVHLSAGDLLRAEQQRPGSQYGAMIADYIKEGKIVPMEVTVALLSNAIAEALSKQATTEADHSIPEEHKLKWSDGKGRFLVDGFPRKMDQAIKFDESVCESKFVLFLQCSEEVMLERLLERGKTSGRADDNIESIKKRFQTFVETSMPVVDYYRKQDRVVEVDSIKTVDQVYAEIKEAMDRTFAKLEQ</sequence>
<keyword evidence="6 9" id="KW-0665">Pyrimidine biosynthesis</keyword>
<comment type="catalytic activity">
    <reaction evidence="8 9">
        <text>UMP + ATP = UDP + ADP</text>
        <dbReference type="Rhea" id="RHEA:24400"/>
        <dbReference type="ChEBI" id="CHEBI:30616"/>
        <dbReference type="ChEBI" id="CHEBI:57865"/>
        <dbReference type="ChEBI" id="CHEBI:58223"/>
        <dbReference type="ChEBI" id="CHEBI:456216"/>
        <dbReference type="EC" id="2.7.4.14"/>
    </reaction>
</comment>
<feature type="binding site" evidence="9">
    <location>
        <position position="204"/>
    </location>
    <ligand>
        <name>a ribonucleoside 5'-phosphate</name>
        <dbReference type="ChEBI" id="CHEBI:58043"/>
    </ligand>
</feature>
<evidence type="ECO:0000313" key="11">
    <source>
        <dbReference type="Proteomes" id="UP000000561"/>
    </source>
</evidence>
<feature type="binding site" evidence="9">
    <location>
        <position position="198"/>
    </location>
    <ligand>
        <name>ATP</name>
        <dbReference type="ChEBI" id="CHEBI:30616"/>
    </ligand>
</feature>
<evidence type="ECO:0000256" key="7">
    <source>
        <dbReference type="ARBA" id="ARBA00023242"/>
    </source>
</evidence>
<comment type="domain">
    <text evidence="9">Consists of three domains, a large central CORE domain and two small peripheral domains, NMPbind and LID, which undergo movements during catalysis. The LID domain closes over the site of phosphoryl transfer upon ATP binding. Assembling and dissambling the active center during each catalytic cycle provides an effective means to prevent ATP hydrolysis.</text>
</comment>
<evidence type="ECO:0000256" key="1">
    <source>
        <dbReference type="ARBA" id="ARBA00022490"/>
    </source>
</evidence>
<dbReference type="InParanoid" id="A0A0D1DTS3"/>
<feature type="binding site" evidence="9">
    <location>
        <begin position="110"/>
        <end position="112"/>
    </location>
    <ligand>
        <name>a ribonucleoside 5'-phosphate</name>
        <dbReference type="ChEBI" id="CHEBI:58043"/>
    </ligand>
</feature>
<dbReference type="FunCoup" id="A0A0D1DTS3">
    <property type="interactions" value="303"/>
</dbReference>
<feature type="binding site" evidence="9">
    <location>
        <position position="88"/>
    </location>
    <ligand>
        <name>a ribonucleoside 5'-phosphate</name>
        <dbReference type="ChEBI" id="CHEBI:58043"/>
    </ligand>
</feature>
<dbReference type="FunFam" id="3.40.50.300:FF:000315">
    <property type="entry name" value="Adenylate kinase 1"/>
    <property type="match status" value="1"/>
</dbReference>
<dbReference type="GO" id="GO:0033862">
    <property type="term" value="F:UMP kinase activity"/>
    <property type="evidence" value="ECO:0000318"/>
    <property type="project" value="GO_Central"/>
</dbReference>
<evidence type="ECO:0000256" key="6">
    <source>
        <dbReference type="ARBA" id="ARBA00022975"/>
    </source>
</evidence>
<evidence type="ECO:0000313" key="10">
    <source>
        <dbReference type="EMBL" id="KIS67694.1"/>
    </source>
</evidence>
<reference evidence="10 11" key="1">
    <citation type="journal article" date="2006" name="Nature">
        <title>Insights from the genome of the biotrophic fungal plant pathogen Ustilago maydis.</title>
        <authorList>
            <person name="Kamper J."/>
            <person name="Kahmann R."/>
            <person name="Bolker M."/>
            <person name="Ma L.J."/>
            <person name="Brefort T."/>
            <person name="Saville B.J."/>
            <person name="Banuett F."/>
            <person name="Kronstad J.W."/>
            <person name="Gold S.E."/>
            <person name="Muller O."/>
            <person name="Perlin M.H."/>
            <person name="Wosten H.A."/>
            <person name="de Vries R."/>
            <person name="Ruiz-Herrera J."/>
            <person name="Reynaga-Pena C.G."/>
            <person name="Snetselaar K."/>
            <person name="McCann M."/>
            <person name="Perez-Martin J."/>
            <person name="Feldbrugge M."/>
            <person name="Basse C.W."/>
            <person name="Steinberg G."/>
            <person name="Ibeas J.I."/>
            <person name="Holloman W."/>
            <person name="Guzman P."/>
            <person name="Farman M."/>
            <person name="Stajich J.E."/>
            <person name="Sentandreu R."/>
            <person name="Gonzalez-Prieto J.M."/>
            <person name="Kennell J.C."/>
            <person name="Molina L."/>
            <person name="Schirawski J."/>
            <person name="Mendoza-Mendoza A."/>
            <person name="Greilinger D."/>
            <person name="Munch K."/>
            <person name="Rossel N."/>
            <person name="Scherer M."/>
            <person name="Vranes M."/>
            <person name="Ladendorf O."/>
            <person name="Vincon V."/>
            <person name="Fuchs U."/>
            <person name="Sandrock B."/>
            <person name="Meng S."/>
            <person name="Ho E.C."/>
            <person name="Cahill M.J."/>
            <person name="Boyce K.J."/>
            <person name="Klose J."/>
            <person name="Klosterman S.J."/>
            <person name="Deelstra H.J."/>
            <person name="Ortiz-Castellanos L."/>
            <person name="Li W."/>
            <person name="Sanchez-Alonso P."/>
            <person name="Schreier P.H."/>
            <person name="Hauser-Hahn I."/>
            <person name="Vaupel M."/>
            <person name="Koopmann E."/>
            <person name="Friedrich G."/>
            <person name="Voss H."/>
            <person name="Schluter T."/>
            <person name="Margolis J."/>
            <person name="Platt D."/>
            <person name="Swimmer C."/>
            <person name="Gnirke A."/>
            <person name="Chen F."/>
            <person name="Vysotskaia V."/>
            <person name="Mannhaupt G."/>
            <person name="Guldener U."/>
            <person name="Munsterkotter M."/>
            <person name="Haase D."/>
            <person name="Oesterheld M."/>
            <person name="Mewes H.W."/>
            <person name="Mauceli E.W."/>
            <person name="DeCaprio D."/>
            <person name="Wade C.M."/>
            <person name="Butler J."/>
            <person name="Young S."/>
            <person name="Jaffe D.B."/>
            <person name="Calvo S."/>
            <person name="Nusbaum C."/>
            <person name="Galagan J."/>
            <person name="Birren B.W."/>
        </authorList>
    </citation>
    <scope>NUCLEOTIDE SEQUENCE [LARGE SCALE GENOMIC DNA]</scope>
    <source>
        <strain evidence="11">DSM 14603 / FGSC 9021 / UM521</strain>
    </source>
</reference>
<dbReference type="PRINTS" id="PR00094">
    <property type="entry name" value="ADENYLTKNASE"/>
</dbReference>
<evidence type="ECO:0000256" key="8">
    <source>
        <dbReference type="ARBA" id="ARBA00048116"/>
    </source>
</evidence>
<dbReference type="GO" id="GO:0005524">
    <property type="term" value="F:ATP binding"/>
    <property type="evidence" value="ECO:0007669"/>
    <property type="project" value="UniProtKB-KW"/>
</dbReference>
<feature type="binding site" evidence="9">
    <location>
        <position position="167"/>
    </location>
    <ligand>
        <name>a ribonucleoside 5'-phosphate</name>
        <dbReference type="ChEBI" id="CHEBI:58043"/>
    </ligand>
</feature>
<dbReference type="AlphaFoldDB" id="A0A0D1DTS3"/>
<dbReference type="PANTHER" id="PTHR23359">
    <property type="entry name" value="NUCLEOTIDE KINASE"/>
    <property type="match status" value="1"/>
</dbReference>
<dbReference type="GO" id="GO:0046705">
    <property type="term" value="P:CDP biosynthetic process"/>
    <property type="evidence" value="ECO:0000318"/>
    <property type="project" value="GO_Central"/>
</dbReference>